<feature type="region of interest" description="Disordered" evidence="1">
    <location>
        <begin position="147"/>
        <end position="167"/>
    </location>
</feature>
<feature type="region of interest" description="Disordered" evidence="1">
    <location>
        <begin position="82"/>
        <end position="117"/>
    </location>
</feature>
<keyword evidence="3" id="KW-1185">Reference proteome</keyword>
<gene>
    <name evidence="2" type="ORF">L227DRAFT_300111</name>
</gene>
<dbReference type="EMBL" id="ML122293">
    <property type="protein sequence ID" value="RPD55742.1"/>
    <property type="molecule type" value="Genomic_DNA"/>
</dbReference>
<feature type="compositionally biased region" description="Polar residues" evidence="1">
    <location>
        <begin position="158"/>
        <end position="167"/>
    </location>
</feature>
<sequence>MTSRARLRCLSTSRPSNHISQMCFVPRRLDSTRCQGTPARLQCRLQPAQSLRRCVDHASSEPREATHHQLCRLRIEHGGESNECSNEYEPIHTSPSAHRLRSRNPERTRQTKVSAAPRTIRVRKRSCRNVRIQAVELRACGLRRPWPIRGLKHDTHPSKSSSAAPDA</sequence>
<accession>A0A5C2RXF9</accession>
<dbReference type="Proteomes" id="UP000313359">
    <property type="component" value="Unassembled WGS sequence"/>
</dbReference>
<protein>
    <submittedName>
        <fullName evidence="2">Uncharacterized protein</fullName>
    </submittedName>
</protein>
<organism evidence="2 3">
    <name type="scientific">Lentinus tigrinus ALCF2SS1-6</name>
    <dbReference type="NCBI Taxonomy" id="1328759"/>
    <lineage>
        <taxon>Eukaryota</taxon>
        <taxon>Fungi</taxon>
        <taxon>Dikarya</taxon>
        <taxon>Basidiomycota</taxon>
        <taxon>Agaricomycotina</taxon>
        <taxon>Agaricomycetes</taxon>
        <taxon>Polyporales</taxon>
        <taxon>Polyporaceae</taxon>
        <taxon>Lentinus</taxon>
    </lineage>
</organism>
<name>A0A5C2RXF9_9APHY</name>
<evidence type="ECO:0000313" key="3">
    <source>
        <dbReference type="Proteomes" id="UP000313359"/>
    </source>
</evidence>
<dbReference type="AlphaFoldDB" id="A0A5C2RXF9"/>
<evidence type="ECO:0000256" key="1">
    <source>
        <dbReference type="SAM" id="MobiDB-lite"/>
    </source>
</evidence>
<reference evidence="2" key="1">
    <citation type="journal article" date="2018" name="Genome Biol. Evol.">
        <title>Genomics and development of Lentinus tigrinus, a white-rot wood-decaying mushroom with dimorphic fruiting bodies.</title>
        <authorList>
            <person name="Wu B."/>
            <person name="Xu Z."/>
            <person name="Knudson A."/>
            <person name="Carlson A."/>
            <person name="Chen N."/>
            <person name="Kovaka S."/>
            <person name="LaButti K."/>
            <person name="Lipzen A."/>
            <person name="Pennachio C."/>
            <person name="Riley R."/>
            <person name="Schakwitz W."/>
            <person name="Umezawa K."/>
            <person name="Ohm R.A."/>
            <person name="Grigoriev I.V."/>
            <person name="Nagy L.G."/>
            <person name="Gibbons J."/>
            <person name="Hibbett D."/>
        </authorList>
    </citation>
    <scope>NUCLEOTIDE SEQUENCE [LARGE SCALE GENOMIC DNA]</scope>
    <source>
        <strain evidence="2">ALCF2SS1-6</strain>
    </source>
</reference>
<evidence type="ECO:0000313" key="2">
    <source>
        <dbReference type="EMBL" id="RPD55742.1"/>
    </source>
</evidence>
<proteinExistence type="predicted"/>